<evidence type="ECO:0000256" key="4">
    <source>
        <dbReference type="ARBA" id="ARBA00022553"/>
    </source>
</evidence>
<comment type="similarity">
    <text evidence="3 12">Belongs to the glycogen phosphorylase family.</text>
</comment>
<evidence type="ECO:0000313" key="14">
    <source>
        <dbReference type="Proteomes" id="UP000277811"/>
    </source>
</evidence>
<dbReference type="GO" id="GO:0005737">
    <property type="term" value="C:cytoplasm"/>
    <property type="evidence" value="ECO:0007669"/>
    <property type="project" value="TreeGrafter"/>
</dbReference>
<keyword evidence="14" id="KW-1185">Reference proteome</keyword>
<dbReference type="InterPro" id="IPR011833">
    <property type="entry name" value="Glycg_phsphrylas"/>
</dbReference>
<reference evidence="13 14" key="1">
    <citation type="submission" date="2018-06" db="EMBL/GenBank/DDBJ databases">
        <authorList>
            <person name="Strepis N."/>
        </authorList>
    </citation>
    <scope>NUCLEOTIDE SEQUENCE [LARGE SCALE GENOMIC DNA]</scope>
    <source>
        <strain evidence="13">LUCI</strain>
    </source>
</reference>
<keyword evidence="4" id="KW-0597">Phosphoprotein</keyword>
<evidence type="ECO:0000256" key="11">
    <source>
        <dbReference type="PIRSR" id="PIRSR000460-1"/>
    </source>
</evidence>
<evidence type="ECO:0000313" key="13">
    <source>
        <dbReference type="EMBL" id="VBB05043.1"/>
    </source>
</evidence>
<dbReference type="InterPro" id="IPR000811">
    <property type="entry name" value="Glyco_trans_35"/>
</dbReference>
<dbReference type="PROSITE" id="PS00102">
    <property type="entry name" value="PHOSPHORYLASE"/>
    <property type="match status" value="1"/>
</dbReference>
<dbReference type="PANTHER" id="PTHR11468:SF3">
    <property type="entry name" value="GLYCOGEN PHOSPHORYLASE, LIVER FORM"/>
    <property type="match status" value="1"/>
</dbReference>
<keyword evidence="5" id="KW-0321">Glycogen metabolism</keyword>
<evidence type="ECO:0000256" key="3">
    <source>
        <dbReference type="ARBA" id="ARBA00006047"/>
    </source>
</evidence>
<dbReference type="SUPFAM" id="SSF53756">
    <property type="entry name" value="UDP-Glycosyltransferase/glycogen phosphorylase"/>
    <property type="match status" value="1"/>
</dbReference>
<dbReference type="FunFam" id="3.40.50.2000:FF:000153">
    <property type="entry name" value="Alpha-1,4 glucan phosphorylase"/>
    <property type="match status" value="1"/>
</dbReference>
<dbReference type="GO" id="GO:0008184">
    <property type="term" value="F:glycogen phosphorylase activity"/>
    <property type="evidence" value="ECO:0007669"/>
    <property type="project" value="InterPro"/>
</dbReference>
<organism evidence="13 14">
    <name type="scientific">Lucifera butyrica</name>
    <dbReference type="NCBI Taxonomy" id="1351585"/>
    <lineage>
        <taxon>Bacteria</taxon>
        <taxon>Bacillati</taxon>
        <taxon>Bacillota</taxon>
        <taxon>Negativicutes</taxon>
        <taxon>Veillonellales</taxon>
        <taxon>Veillonellaceae</taxon>
        <taxon>Lucifera</taxon>
    </lineage>
</organism>
<name>A0A498R4E3_9FIRM</name>
<dbReference type="PIRSF" id="PIRSF000460">
    <property type="entry name" value="Pprylas_GlgP"/>
    <property type="match status" value="1"/>
</dbReference>
<dbReference type="AlphaFoldDB" id="A0A498R4E3"/>
<evidence type="ECO:0000256" key="8">
    <source>
        <dbReference type="ARBA" id="ARBA00022898"/>
    </source>
</evidence>
<dbReference type="CDD" id="cd04300">
    <property type="entry name" value="GT35_Glycogen_Phosphorylase"/>
    <property type="match status" value="1"/>
</dbReference>
<evidence type="ECO:0000256" key="6">
    <source>
        <dbReference type="ARBA" id="ARBA00022676"/>
    </source>
</evidence>
<sequence length="819" mass="93168">MNLDKEAFKQAFIEKLQTMYGKSIEGASSLDRYTTLCSVVRDYMCKKWILTNQQYEARSEKQIYYFSIEFLLGRLLSSNLLNLNIRERCREALGELGINLGELENMEPDAGLGNGGLGRLAACFLDSMASRHLPGHGCGIRYKYGLFEQKIIDGHQVELPDNWLKDGYAWEIRKADRSVEVRFGGQVRTETIKGRLTYFHENYEPVLAVPYDIPIAGYQNDTVNTLCLWSAESINAGSDYSSFNRGDYLKTVEYKSAVESISHILYPDDRYPGGMVLRLKQEYFFVSAGLQRIIRHYKARHGTLSDFADKVAIHINDTHPALAIPEMLRILIDEEGMDWDEAWEITSNTMSYTNHTILPEALEKWPVDMFKALLPRIYLLVNEINERFCRKLWERYPGDWSKIASMAIISYGYVHMAHLAVAGSYSVNGVAKIHTEILKKQVMRHFHEFYPRKFNNKTNGVTHRRWLLNANPQLAGLITEAIGPSWIYHPTDLGQLQKYAGDSLFQEQFAGIKKKNKEDLGRFIREKLGVAVDPASIFDVQVKRIHAYKRQVLNVLHIMDLYNRLKVNPNLDIVPRTFIFAGKAAPGYIYAKQIIKLITTLAAVVNNDPGIGDKLKVVFLENYSVSLAEMIIPAADVSEQISAASREASGTGNMKFMLNGAVTIGTLDGANIEMRAEMGENNIIIFGLTADQVLAYYQNGGYKSQDEYLSNPRIRTVVDQLACGLSAGPEEFKDIYDSLLYYNDEYFVLKDFPAYAAAQSKVDSLFQRRREWLSMAISNTAQAGRFSSDRTISEYAIGIWKIKPVIIVDWDDIDLWNKK</sequence>
<dbReference type="Proteomes" id="UP000277811">
    <property type="component" value="Unassembled WGS sequence"/>
</dbReference>
<keyword evidence="6 12" id="KW-0328">Glycosyltransferase</keyword>
<dbReference type="PANTHER" id="PTHR11468">
    <property type="entry name" value="GLYCOGEN PHOSPHORYLASE"/>
    <property type="match status" value="1"/>
</dbReference>
<comment type="cofactor">
    <cofactor evidence="2 12">
        <name>pyridoxal 5'-phosphate</name>
        <dbReference type="ChEBI" id="CHEBI:597326"/>
    </cofactor>
</comment>
<evidence type="ECO:0000256" key="5">
    <source>
        <dbReference type="ARBA" id="ARBA00022600"/>
    </source>
</evidence>
<dbReference type="Pfam" id="PF00343">
    <property type="entry name" value="Phosphorylase"/>
    <property type="match status" value="1"/>
</dbReference>
<evidence type="ECO:0000256" key="7">
    <source>
        <dbReference type="ARBA" id="ARBA00022679"/>
    </source>
</evidence>
<comment type="catalytic activity">
    <reaction evidence="1 12">
        <text>[(1-&gt;4)-alpha-D-glucosyl](n) + phosphate = [(1-&gt;4)-alpha-D-glucosyl](n-1) + alpha-D-glucose 1-phosphate</text>
        <dbReference type="Rhea" id="RHEA:41732"/>
        <dbReference type="Rhea" id="RHEA-COMP:9584"/>
        <dbReference type="Rhea" id="RHEA-COMP:9586"/>
        <dbReference type="ChEBI" id="CHEBI:15444"/>
        <dbReference type="ChEBI" id="CHEBI:43474"/>
        <dbReference type="ChEBI" id="CHEBI:58601"/>
        <dbReference type="EC" id="2.4.1.1"/>
    </reaction>
</comment>
<gene>
    <name evidence="13" type="ORF">LUCI_0249</name>
</gene>
<dbReference type="GO" id="GO:0005980">
    <property type="term" value="P:glycogen catabolic process"/>
    <property type="evidence" value="ECO:0007669"/>
    <property type="project" value="TreeGrafter"/>
</dbReference>
<protein>
    <recommendedName>
        <fullName evidence="12">Alpha-1,4 glucan phosphorylase</fullName>
        <ecNumber evidence="12">2.4.1.1</ecNumber>
    </recommendedName>
</protein>
<dbReference type="GO" id="GO:0030170">
    <property type="term" value="F:pyridoxal phosphate binding"/>
    <property type="evidence" value="ECO:0007669"/>
    <property type="project" value="InterPro"/>
</dbReference>
<evidence type="ECO:0000256" key="12">
    <source>
        <dbReference type="RuleBase" id="RU000587"/>
    </source>
</evidence>
<dbReference type="NCBIfam" id="TIGR02093">
    <property type="entry name" value="P_ylase"/>
    <property type="match status" value="1"/>
</dbReference>
<feature type="modified residue" description="N6-(pyridoxal phosphate)lysine" evidence="11">
    <location>
        <position position="655"/>
    </location>
</feature>
<evidence type="ECO:0000256" key="2">
    <source>
        <dbReference type="ARBA" id="ARBA00001933"/>
    </source>
</evidence>
<dbReference type="OrthoDB" id="9760804at2"/>
<evidence type="ECO:0000256" key="1">
    <source>
        <dbReference type="ARBA" id="ARBA00001275"/>
    </source>
</evidence>
<dbReference type="EMBL" id="UPPP01000052">
    <property type="protein sequence ID" value="VBB05043.1"/>
    <property type="molecule type" value="Genomic_DNA"/>
</dbReference>
<dbReference type="Gene3D" id="3.40.50.2000">
    <property type="entry name" value="Glycogen Phosphorylase B"/>
    <property type="match status" value="2"/>
</dbReference>
<keyword evidence="8 11" id="KW-0663">Pyridoxal phosphate</keyword>
<keyword evidence="9 12" id="KW-0119">Carbohydrate metabolism</keyword>
<comment type="function">
    <text evidence="12">Allosteric enzyme that catalyzes the rate-limiting step in glycogen catabolism, the phosphorolytic cleavage of glycogen to produce glucose-1-phosphate, and plays a central role in maintaining cellular and organismal glucose homeostasis.</text>
</comment>
<dbReference type="InterPro" id="IPR035090">
    <property type="entry name" value="Pyridoxal_P_attach_site"/>
</dbReference>
<evidence type="ECO:0000256" key="10">
    <source>
        <dbReference type="ARBA" id="ARBA00025174"/>
    </source>
</evidence>
<comment type="function">
    <text evidence="10">Phosphorylase is an important allosteric enzyme in carbohydrate metabolism. Enzymes from different sources differ in their regulatory mechanisms and in their natural substrates. However, all known phosphorylases share catalytic and structural properties.</text>
</comment>
<dbReference type="FunFam" id="3.40.50.2000:FF:000005">
    <property type="entry name" value="Alpha-1,4 glucan phosphorylase"/>
    <property type="match status" value="1"/>
</dbReference>
<dbReference type="RefSeq" id="WP_122626056.1">
    <property type="nucleotide sequence ID" value="NZ_UPPP01000052.1"/>
</dbReference>
<accession>A0A498R4E3</accession>
<evidence type="ECO:0000256" key="9">
    <source>
        <dbReference type="ARBA" id="ARBA00023277"/>
    </source>
</evidence>
<proteinExistence type="inferred from homology"/>
<keyword evidence="7 12" id="KW-0808">Transferase</keyword>
<dbReference type="EC" id="2.4.1.1" evidence="12"/>